<feature type="transmembrane region" description="Helical" evidence="1">
    <location>
        <begin position="83"/>
        <end position="102"/>
    </location>
</feature>
<keyword evidence="4" id="KW-1185">Reference proteome</keyword>
<feature type="transmembrane region" description="Helical" evidence="1">
    <location>
        <begin position="49"/>
        <end position="71"/>
    </location>
</feature>
<evidence type="ECO:0000256" key="2">
    <source>
        <dbReference type="SAM" id="SignalP"/>
    </source>
</evidence>
<evidence type="ECO:0000313" key="3">
    <source>
        <dbReference type="EMBL" id="CAL4066702.1"/>
    </source>
</evidence>
<accession>A0AAV2PXJ9</accession>
<sequence length="222" mass="23962">MNRLWSSLLVAVVLSCLCHVATGNMEDTIRDLYDGPDESEGRFFLNYDQAAAFNTSVAFTIPLFSFTLPGASSTTTGLDKQSFGAMAFVALFLLGGLGVAIYTTTGTGAGGRSMDDEDQSLLTSLITNSLGGLPNVIDTDSCAKLAVCGAYQDSSKYGLFALPLKFLVPNAEEVPSSERSGYQHAAMYGLQEDADDCYYEYPCLVQPLDVMLYMYDALFARE</sequence>
<evidence type="ECO:0000313" key="4">
    <source>
        <dbReference type="Proteomes" id="UP001497623"/>
    </source>
</evidence>
<keyword evidence="2" id="KW-0732">Signal</keyword>
<proteinExistence type="predicted"/>
<comment type="caution">
    <text evidence="3">The sequence shown here is derived from an EMBL/GenBank/DDBJ whole genome shotgun (WGS) entry which is preliminary data.</text>
</comment>
<evidence type="ECO:0000256" key="1">
    <source>
        <dbReference type="SAM" id="Phobius"/>
    </source>
</evidence>
<dbReference type="Proteomes" id="UP001497623">
    <property type="component" value="Unassembled WGS sequence"/>
</dbReference>
<name>A0AAV2PXJ9_MEGNR</name>
<keyword evidence="1" id="KW-0812">Transmembrane</keyword>
<dbReference type="PROSITE" id="PS51257">
    <property type="entry name" value="PROKAR_LIPOPROTEIN"/>
    <property type="match status" value="1"/>
</dbReference>
<feature type="signal peptide" evidence="2">
    <location>
        <begin position="1"/>
        <end position="23"/>
    </location>
</feature>
<keyword evidence="1" id="KW-1133">Transmembrane helix</keyword>
<reference evidence="3 4" key="1">
    <citation type="submission" date="2024-05" db="EMBL/GenBank/DDBJ databases">
        <authorList>
            <person name="Wallberg A."/>
        </authorList>
    </citation>
    <scope>NUCLEOTIDE SEQUENCE [LARGE SCALE GENOMIC DNA]</scope>
</reference>
<keyword evidence="1" id="KW-0472">Membrane</keyword>
<protein>
    <submittedName>
        <fullName evidence="3">Uncharacterized protein</fullName>
    </submittedName>
</protein>
<dbReference type="AlphaFoldDB" id="A0AAV2PXJ9"/>
<organism evidence="3 4">
    <name type="scientific">Meganyctiphanes norvegica</name>
    <name type="common">Northern krill</name>
    <name type="synonym">Thysanopoda norvegica</name>
    <dbReference type="NCBI Taxonomy" id="48144"/>
    <lineage>
        <taxon>Eukaryota</taxon>
        <taxon>Metazoa</taxon>
        <taxon>Ecdysozoa</taxon>
        <taxon>Arthropoda</taxon>
        <taxon>Crustacea</taxon>
        <taxon>Multicrustacea</taxon>
        <taxon>Malacostraca</taxon>
        <taxon>Eumalacostraca</taxon>
        <taxon>Eucarida</taxon>
        <taxon>Euphausiacea</taxon>
        <taxon>Euphausiidae</taxon>
        <taxon>Meganyctiphanes</taxon>
    </lineage>
</organism>
<dbReference type="EMBL" id="CAXKWB010002367">
    <property type="protein sequence ID" value="CAL4066702.1"/>
    <property type="molecule type" value="Genomic_DNA"/>
</dbReference>
<gene>
    <name evidence="3" type="ORF">MNOR_LOCUS5949</name>
</gene>
<feature type="chain" id="PRO_5043707743" evidence="2">
    <location>
        <begin position="24"/>
        <end position="222"/>
    </location>
</feature>